<feature type="compositionally biased region" description="Basic and acidic residues" evidence="1">
    <location>
        <begin position="55"/>
        <end position="74"/>
    </location>
</feature>
<protein>
    <submittedName>
        <fullName evidence="2">Maintenance of telomere capping protein 1</fullName>
    </submittedName>
</protein>
<dbReference type="RefSeq" id="XP_056040167.1">
    <property type="nucleotide sequence ID" value="XM_056190141.1"/>
</dbReference>
<gene>
    <name evidence="2" type="ORF">POJ06DRAFT_283912</name>
</gene>
<accession>A0AAD7QK42</accession>
<organism evidence="2 3">
    <name type="scientific">Lipomyces tetrasporus</name>
    <dbReference type="NCBI Taxonomy" id="54092"/>
    <lineage>
        <taxon>Eukaryota</taxon>
        <taxon>Fungi</taxon>
        <taxon>Dikarya</taxon>
        <taxon>Ascomycota</taxon>
        <taxon>Saccharomycotina</taxon>
        <taxon>Lipomycetes</taxon>
        <taxon>Lipomycetales</taxon>
        <taxon>Lipomycetaceae</taxon>
        <taxon>Lipomyces</taxon>
    </lineage>
</organism>
<sequence length="388" mass="42456">MASQKSKDDEDVLEFLESLGPAQPRSPSSPAAPAGTEPNEKELLGFLDQLTQETSVKDDGKEHTSSDSQVREDLSQQAVSAQPVTTPPPAENKAESPRPRDPVSSITSWLGSSGIWDSASAVVKGAEAKVRDIQQNADTKSWETKVKGIGMHILSDLTLASTLSSVLQTIAPPILRHEQLRIHIFHDIVGYPSIDTIVYSVFDRVMQQIEGGELIIVQKGRESRRRDSDKKGVKRDMGLFQGGLEDGEKLARANVEQIKVKGKEPETESQESPVRKSDIYLSIQACAFSADTKSSDAKGDSESAERLFTFIIYLNDPAHDLSYVTHSQSFPLQWCDWLDSDEPIAGQVDPREWLAEWVEEGLGLAVGVVAQRYVASRMAVGIDLNGSG</sequence>
<dbReference type="PANTHER" id="PTHR28265">
    <property type="entry name" value="MAINTENANCE OF TELOMERE CAPPING PROTEIN 1"/>
    <property type="match status" value="1"/>
</dbReference>
<feature type="compositionally biased region" description="Basic and acidic residues" evidence="1">
    <location>
        <begin position="92"/>
        <end position="101"/>
    </location>
</feature>
<name>A0AAD7QK42_9ASCO</name>
<keyword evidence="3" id="KW-1185">Reference proteome</keyword>
<dbReference type="Proteomes" id="UP001217417">
    <property type="component" value="Unassembled WGS sequence"/>
</dbReference>
<dbReference type="GeneID" id="80885307"/>
<evidence type="ECO:0000256" key="1">
    <source>
        <dbReference type="SAM" id="MobiDB-lite"/>
    </source>
</evidence>
<feature type="region of interest" description="Disordered" evidence="1">
    <location>
        <begin position="1"/>
        <end position="106"/>
    </location>
</feature>
<reference evidence="2" key="1">
    <citation type="submission" date="2023-03" db="EMBL/GenBank/DDBJ databases">
        <title>Near-Complete genome sequence of Lipomyces tetrasporous NRRL Y-64009, an oleaginous yeast capable of growing on lignocellulosic hydrolysates.</title>
        <authorList>
            <consortium name="Lawrence Berkeley National Laboratory"/>
            <person name="Jagtap S.S."/>
            <person name="Liu J.-J."/>
            <person name="Walukiewicz H.E."/>
            <person name="Pangilinan J."/>
            <person name="Lipzen A."/>
            <person name="Ahrendt S."/>
            <person name="Koriabine M."/>
            <person name="Cobaugh K."/>
            <person name="Salamov A."/>
            <person name="Yoshinaga Y."/>
            <person name="Ng V."/>
            <person name="Daum C."/>
            <person name="Grigoriev I.V."/>
            <person name="Slininger P.J."/>
            <person name="Dien B.S."/>
            <person name="Jin Y.-S."/>
            <person name="Rao C.V."/>
        </authorList>
    </citation>
    <scope>NUCLEOTIDE SEQUENCE</scope>
    <source>
        <strain evidence="2">NRRL Y-64009</strain>
    </source>
</reference>
<dbReference type="Pfam" id="PF10310">
    <property type="entry name" value="DUF5427"/>
    <property type="match status" value="1"/>
</dbReference>
<dbReference type="InterPro" id="IPR018814">
    <property type="entry name" value="DUF5427"/>
</dbReference>
<proteinExistence type="predicted"/>
<dbReference type="PANTHER" id="PTHR28265:SF1">
    <property type="entry name" value="MAINTENANCE OF TELOMERE CAPPING PROTEIN 1"/>
    <property type="match status" value="1"/>
</dbReference>
<feature type="compositionally biased region" description="Polar residues" evidence="1">
    <location>
        <begin position="75"/>
        <end position="84"/>
    </location>
</feature>
<evidence type="ECO:0000313" key="2">
    <source>
        <dbReference type="EMBL" id="KAJ8096717.1"/>
    </source>
</evidence>
<dbReference type="AlphaFoldDB" id="A0AAD7QK42"/>
<dbReference type="EMBL" id="JARPMG010000013">
    <property type="protein sequence ID" value="KAJ8096717.1"/>
    <property type="molecule type" value="Genomic_DNA"/>
</dbReference>
<evidence type="ECO:0000313" key="3">
    <source>
        <dbReference type="Proteomes" id="UP001217417"/>
    </source>
</evidence>
<comment type="caution">
    <text evidence="2">The sequence shown here is derived from an EMBL/GenBank/DDBJ whole genome shotgun (WGS) entry which is preliminary data.</text>
</comment>
<feature type="compositionally biased region" description="Low complexity" evidence="1">
    <location>
        <begin position="21"/>
        <end position="34"/>
    </location>
</feature>